<feature type="region of interest" description="Disordered" evidence="1">
    <location>
        <begin position="34"/>
        <end position="59"/>
    </location>
</feature>
<keyword evidence="3" id="KW-1185">Reference proteome</keyword>
<evidence type="ECO:0000256" key="1">
    <source>
        <dbReference type="SAM" id="MobiDB-lite"/>
    </source>
</evidence>
<reference evidence="2" key="1">
    <citation type="submission" date="2021-03" db="EMBL/GenBank/DDBJ databases">
        <authorList>
            <person name="Tran Van P."/>
        </authorList>
    </citation>
    <scope>NUCLEOTIDE SEQUENCE</scope>
</reference>
<accession>A0ABN7PJC5</accession>
<feature type="compositionally biased region" description="Basic and acidic residues" evidence="1">
    <location>
        <begin position="34"/>
        <end position="50"/>
    </location>
</feature>
<evidence type="ECO:0000313" key="2">
    <source>
        <dbReference type="EMBL" id="CAG2066783.1"/>
    </source>
</evidence>
<organism evidence="2 3">
    <name type="scientific">Timema podura</name>
    <name type="common">Walking stick</name>
    <dbReference type="NCBI Taxonomy" id="61482"/>
    <lineage>
        <taxon>Eukaryota</taxon>
        <taxon>Metazoa</taxon>
        <taxon>Ecdysozoa</taxon>
        <taxon>Arthropoda</taxon>
        <taxon>Hexapoda</taxon>
        <taxon>Insecta</taxon>
        <taxon>Pterygota</taxon>
        <taxon>Neoptera</taxon>
        <taxon>Polyneoptera</taxon>
        <taxon>Phasmatodea</taxon>
        <taxon>Timematodea</taxon>
        <taxon>Timematoidea</taxon>
        <taxon>Timematidae</taxon>
        <taxon>Timema</taxon>
    </lineage>
</organism>
<proteinExistence type="predicted"/>
<sequence length="95" mass="10726">MVLARNFQESGPSLLETIKMPPSPQIQHIRCLDTKKRKDKNSCEMSEKAKSNSKPPARNNVIGKEKIRLVTQDLIRDLIVPKTEPNLYPASNGDK</sequence>
<dbReference type="EMBL" id="CAJPIN010058928">
    <property type="protein sequence ID" value="CAG2066783.1"/>
    <property type="molecule type" value="Genomic_DNA"/>
</dbReference>
<protein>
    <submittedName>
        <fullName evidence="2">Uncharacterized protein</fullName>
    </submittedName>
</protein>
<gene>
    <name evidence="2" type="ORF">TPAB3V08_LOCUS13726</name>
</gene>
<evidence type="ECO:0000313" key="3">
    <source>
        <dbReference type="Proteomes" id="UP001153148"/>
    </source>
</evidence>
<name>A0ABN7PJC5_TIMPD</name>
<dbReference type="Proteomes" id="UP001153148">
    <property type="component" value="Unassembled WGS sequence"/>
</dbReference>
<comment type="caution">
    <text evidence="2">The sequence shown here is derived from an EMBL/GenBank/DDBJ whole genome shotgun (WGS) entry which is preliminary data.</text>
</comment>